<comment type="caution">
    <text evidence="2">The sequence shown here is derived from an EMBL/GenBank/DDBJ whole genome shotgun (WGS) entry which is preliminary data.</text>
</comment>
<keyword evidence="1" id="KW-0472">Membrane</keyword>
<dbReference type="EMBL" id="JAPEIS010000018">
    <property type="protein sequence ID" value="KAJ8058003.1"/>
    <property type="molecule type" value="Genomic_DNA"/>
</dbReference>
<feature type="transmembrane region" description="Helical" evidence="1">
    <location>
        <begin position="34"/>
        <end position="58"/>
    </location>
</feature>
<dbReference type="Proteomes" id="UP001152300">
    <property type="component" value="Unassembled WGS sequence"/>
</dbReference>
<keyword evidence="1" id="KW-1133">Transmembrane helix</keyword>
<keyword evidence="3" id="KW-1185">Reference proteome</keyword>
<dbReference type="InterPro" id="IPR050307">
    <property type="entry name" value="Sterol_Desaturase_Related"/>
</dbReference>
<accession>A0A9X0ABV3</accession>
<evidence type="ECO:0008006" key="4">
    <source>
        <dbReference type="Google" id="ProtNLM"/>
    </source>
</evidence>
<reference evidence="2" key="1">
    <citation type="submission" date="2022-11" db="EMBL/GenBank/DDBJ databases">
        <title>Genome Resource of Sclerotinia nivalis Strain SnTB1, a Plant Pathogen Isolated from American Ginseng.</title>
        <authorList>
            <person name="Fan S."/>
        </authorList>
    </citation>
    <scope>NUCLEOTIDE SEQUENCE</scope>
    <source>
        <strain evidence="2">SnTB1</strain>
    </source>
</reference>
<name>A0A9X0ABV3_9HELO</name>
<organism evidence="2 3">
    <name type="scientific">Sclerotinia nivalis</name>
    <dbReference type="NCBI Taxonomy" id="352851"/>
    <lineage>
        <taxon>Eukaryota</taxon>
        <taxon>Fungi</taxon>
        <taxon>Dikarya</taxon>
        <taxon>Ascomycota</taxon>
        <taxon>Pezizomycotina</taxon>
        <taxon>Leotiomycetes</taxon>
        <taxon>Helotiales</taxon>
        <taxon>Sclerotiniaceae</taxon>
        <taxon>Sclerotinia</taxon>
    </lineage>
</organism>
<protein>
    <recommendedName>
        <fullName evidence="4">Fatty acid hydroxylase domain-containing protein</fullName>
    </recommendedName>
</protein>
<evidence type="ECO:0000256" key="1">
    <source>
        <dbReference type="SAM" id="Phobius"/>
    </source>
</evidence>
<dbReference type="AlphaFoldDB" id="A0A9X0ABV3"/>
<gene>
    <name evidence="2" type="ORF">OCU04_013176</name>
</gene>
<evidence type="ECO:0000313" key="2">
    <source>
        <dbReference type="EMBL" id="KAJ8058003.1"/>
    </source>
</evidence>
<dbReference type="PANTHER" id="PTHR11863">
    <property type="entry name" value="STEROL DESATURASE"/>
    <property type="match status" value="1"/>
</dbReference>
<sequence>MALHQTYMRLEFVSPTLYHNIPAGFNYFTRLRSLFMVSLSIPSIRGVIFQLLFAVFAYEFFASYVHRIIHHPLLYKHVRKKHHPFTSRIAFAALYTIATEHIVADRMPIVAPLALYSTFEQPVHIFLYLCNTVIGHTPDWND</sequence>
<dbReference type="OrthoDB" id="408954at2759"/>
<keyword evidence="1" id="KW-0812">Transmembrane</keyword>
<proteinExistence type="predicted"/>
<evidence type="ECO:0000313" key="3">
    <source>
        <dbReference type="Proteomes" id="UP001152300"/>
    </source>
</evidence>